<dbReference type="InterPro" id="IPR036412">
    <property type="entry name" value="HAD-like_sf"/>
</dbReference>
<dbReference type="InterPro" id="IPR006439">
    <property type="entry name" value="HAD-SF_hydro_IA"/>
</dbReference>
<dbReference type="AlphaFoldDB" id="X0TU50"/>
<dbReference type="NCBIfam" id="TIGR01549">
    <property type="entry name" value="HAD-SF-IA-v1"/>
    <property type="match status" value="1"/>
</dbReference>
<sequence length="136" mass="14723">ELAGARAARLVPGAGEIVRKIRTAAIKTALLTRNSREPMQIVLDKFFDAGDLFDLAWSREDAPVKPDPEGILLTCQRLAVAPERTCCVGDYHYDITAAKAAGTTSVLLATGKHREFAHEADHVIESLAELTEILGI</sequence>
<proteinExistence type="predicted"/>
<name>X0TU50_9ZZZZ</name>
<dbReference type="PANTHER" id="PTHR43434:SF1">
    <property type="entry name" value="PHOSPHOGLYCOLATE PHOSPHATASE"/>
    <property type="match status" value="1"/>
</dbReference>
<organism evidence="1">
    <name type="scientific">marine sediment metagenome</name>
    <dbReference type="NCBI Taxonomy" id="412755"/>
    <lineage>
        <taxon>unclassified sequences</taxon>
        <taxon>metagenomes</taxon>
        <taxon>ecological metagenomes</taxon>
    </lineage>
</organism>
<accession>X0TU50</accession>
<comment type="caution">
    <text evidence="1">The sequence shown here is derived from an EMBL/GenBank/DDBJ whole genome shotgun (WGS) entry which is preliminary data.</text>
</comment>
<evidence type="ECO:0008006" key="2">
    <source>
        <dbReference type="Google" id="ProtNLM"/>
    </source>
</evidence>
<evidence type="ECO:0000313" key="1">
    <source>
        <dbReference type="EMBL" id="GAF90726.1"/>
    </source>
</evidence>
<dbReference type="EMBL" id="BARS01018100">
    <property type="protein sequence ID" value="GAF90726.1"/>
    <property type="molecule type" value="Genomic_DNA"/>
</dbReference>
<dbReference type="GO" id="GO:0008967">
    <property type="term" value="F:phosphoglycolate phosphatase activity"/>
    <property type="evidence" value="ECO:0007669"/>
    <property type="project" value="TreeGrafter"/>
</dbReference>
<dbReference type="PANTHER" id="PTHR43434">
    <property type="entry name" value="PHOSPHOGLYCOLATE PHOSPHATASE"/>
    <property type="match status" value="1"/>
</dbReference>
<feature type="non-terminal residue" evidence="1">
    <location>
        <position position="1"/>
    </location>
</feature>
<dbReference type="InterPro" id="IPR023214">
    <property type="entry name" value="HAD_sf"/>
</dbReference>
<reference evidence="1" key="1">
    <citation type="journal article" date="2014" name="Front. Microbiol.">
        <title>High frequency of phylogenetically diverse reductive dehalogenase-homologous genes in deep subseafloor sedimentary metagenomes.</title>
        <authorList>
            <person name="Kawai M."/>
            <person name="Futagami T."/>
            <person name="Toyoda A."/>
            <person name="Takaki Y."/>
            <person name="Nishi S."/>
            <person name="Hori S."/>
            <person name="Arai W."/>
            <person name="Tsubouchi T."/>
            <person name="Morono Y."/>
            <person name="Uchiyama I."/>
            <person name="Ito T."/>
            <person name="Fujiyama A."/>
            <person name="Inagaki F."/>
            <person name="Takami H."/>
        </authorList>
    </citation>
    <scope>NUCLEOTIDE SEQUENCE</scope>
    <source>
        <strain evidence="1">Expedition CK06-06</strain>
    </source>
</reference>
<dbReference type="Gene3D" id="3.40.50.1000">
    <property type="entry name" value="HAD superfamily/HAD-like"/>
    <property type="match status" value="1"/>
</dbReference>
<dbReference type="GO" id="GO:0006281">
    <property type="term" value="P:DNA repair"/>
    <property type="evidence" value="ECO:0007669"/>
    <property type="project" value="TreeGrafter"/>
</dbReference>
<gene>
    <name evidence="1" type="ORF">S01H1_29508</name>
</gene>
<protein>
    <recommendedName>
        <fullName evidence="2">HAD family hydrolase</fullName>
    </recommendedName>
</protein>
<dbReference type="SUPFAM" id="SSF56784">
    <property type="entry name" value="HAD-like"/>
    <property type="match status" value="1"/>
</dbReference>
<dbReference type="Pfam" id="PF00702">
    <property type="entry name" value="Hydrolase"/>
    <property type="match status" value="1"/>
</dbReference>
<dbReference type="InterPro" id="IPR050155">
    <property type="entry name" value="HAD-like_hydrolase_sf"/>
</dbReference>